<sequence length="483" mass="53756">MMTPIAVLFTVTAYFIVLLIVSGIARRNVDNAGFFTGNRQSKWYMVAFAMIGASISGVTYVSVPGMVDKSGFGYLQLVMGFIVGQLVIAFVLTPLFYKMQLTSVYEYLRNRFGMASYHTGAWFFFVSKMLGAAVRLFLVCFTLQLLAFEPLGIPFIVNVVISVGFVWLYTHQGGVKSVIWADLIKTSCLIISVLLCIVFIARDMHLSFTGVVNSIQQSEMSRILFFDDVNNKQFFFKQFFAGIFTTIAMTGLDQDMMQRNLSCRNSRESQKNMLISILMQFIVVAAFLMLGVLLYQEAALHGMDVAGDQLFPTIATSRLLPGIVGILFIIGLASSAYNAAGSALTALTTSFTVDILGIKNRSEEEVKRTRKLVHIGMTVLMGAVIVAFNALNNTSVIDAVYTLASYTYGPILGMFAFGILFKKPVRDKWIPLVALASPLLCLLLDKHSEQWLNGYRFSYELLILNALFTFIGLCLLIRREQTE</sequence>
<feature type="transmembrane region" description="Helical" evidence="12">
    <location>
        <begin position="73"/>
        <end position="97"/>
    </location>
</feature>
<comment type="caution">
    <text evidence="13">The sequence shown here is derived from an EMBL/GenBank/DDBJ whole genome shotgun (WGS) entry which is preliminary data.</text>
</comment>
<dbReference type="Proteomes" id="UP000010433">
    <property type="component" value="Unassembled WGS sequence"/>
</dbReference>
<keyword evidence="6 12" id="KW-1133">Transmembrane helix</keyword>
<dbReference type="AlphaFoldDB" id="L1NBU6"/>
<feature type="transmembrane region" description="Helical" evidence="12">
    <location>
        <begin position="403"/>
        <end position="421"/>
    </location>
</feature>
<keyword evidence="14" id="KW-1185">Reference proteome</keyword>
<evidence type="ECO:0000256" key="10">
    <source>
        <dbReference type="ARBA" id="ARBA00023201"/>
    </source>
</evidence>
<dbReference type="PANTHER" id="PTHR42985">
    <property type="entry name" value="SODIUM-COUPLED MONOCARBOXYLATE TRANSPORTER"/>
    <property type="match status" value="1"/>
</dbReference>
<keyword evidence="4" id="KW-1003">Cell membrane</keyword>
<feature type="transmembrane region" description="Helical" evidence="12">
    <location>
        <begin position="117"/>
        <end position="145"/>
    </location>
</feature>
<feature type="transmembrane region" description="Helical" evidence="12">
    <location>
        <begin position="6"/>
        <end position="25"/>
    </location>
</feature>
<evidence type="ECO:0000256" key="12">
    <source>
        <dbReference type="SAM" id="Phobius"/>
    </source>
</evidence>
<dbReference type="InterPro" id="IPR038377">
    <property type="entry name" value="Na/Glc_symporter_sf"/>
</dbReference>
<dbReference type="PATRIC" id="fig|1127699.3.peg.1072"/>
<dbReference type="InterPro" id="IPR001734">
    <property type="entry name" value="Na/solute_symporter"/>
</dbReference>
<name>L1NBU6_9BACT</name>
<dbReference type="EMBL" id="AMEP01000081">
    <property type="protein sequence ID" value="EKY00994.1"/>
    <property type="molecule type" value="Genomic_DNA"/>
</dbReference>
<dbReference type="STRING" id="1127699.HMPREF9151_01163"/>
<gene>
    <name evidence="13" type="ORF">HMPREF9151_01163</name>
</gene>
<evidence type="ECO:0000256" key="4">
    <source>
        <dbReference type="ARBA" id="ARBA00022475"/>
    </source>
</evidence>
<feature type="transmembrane region" description="Helical" evidence="12">
    <location>
        <begin position="234"/>
        <end position="252"/>
    </location>
</feature>
<feature type="transmembrane region" description="Helical" evidence="12">
    <location>
        <begin position="323"/>
        <end position="351"/>
    </location>
</feature>
<dbReference type="PROSITE" id="PS50283">
    <property type="entry name" value="NA_SOLUT_SYMP_3"/>
    <property type="match status" value="1"/>
</dbReference>
<evidence type="ECO:0000256" key="3">
    <source>
        <dbReference type="ARBA" id="ARBA00022448"/>
    </source>
</evidence>
<organism evidence="13 14">
    <name type="scientific">Hoylesella saccharolytica F0055</name>
    <dbReference type="NCBI Taxonomy" id="1127699"/>
    <lineage>
        <taxon>Bacteria</taxon>
        <taxon>Pseudomonadati</taxon>
        <taxon>Bacteroidota</taxon>
        <taxon>Bacteroidia</taxon>
        <taxon>Bacteroidales</taxon>
        <taxon>Prevotellaceae</taxon>
        <taxon>Hoylesella</taxon>
    </lineage>
</organism>
<evidence type="ECO:0000313" key="14">
    <source>
        <dbReference type="Proteomes" id="UP000010433"/>
    </source>
</evidence>
<keyword evidence="7" id="KW-0915">Sodium</keyword>
<dbReference type="GO" id="GO:0006814">
    <property type="term" value="P:sodium ion transport"/>
    <property type="evidence" value="ECO:0007669"/>
    <property type="project" value="UniProtKB-KW"/>
</dbReference>
<comment type="similarity">
    <text evidence="2 11">Belongs to the sodium:solute symporter (SSF) (TC 2.A.21) family.</text>
</comment>
<feature type="transmembrane region" description="Helical" evidence="12">
    <location>
        <begin position="457"/>
        <end position="477"/>
    </location>
</feature>
<keyword evidence="8" id="KW-0406">Ion transport</keyword>
<comment type="subcellular location">
    <subcellularLocation>
        <location evidence="1">Cell membrane</location>
        <topology evidence="1">Multi-pass membrane protein</topology>
    </subcellularLocation>
</comment>
<dbReference type="GO" id="GO:0015293">
    <property type="term" value="F:symporter activity"/>
    <property type="evidence" value="ECO:0007669"/>
    <property type="project" value="TreeGrafter"/>
</dbReference>
<keyword evidence="3" id="KW-0813">Transport</keyword>
<evidence type="ECO:0000256" key="9">
    <source>
        <dbReference type="ARBA" id="ARBA00023136"/>
    </source>
</evidence>
<feature type="transmembrane region" description="Helical" evidence="12">
    <location>
        <begin position="151"/>
        <end position="170"/>
    </location>
</feature>
<accession>L1NBU6</accession>
<dbReference type="InterPro" id="IPR051163">
    <property type="entry name" value="Sodium:Solute_Symporter_SSF"/>
</dbReference>
<keyword evidence="9 12" id="KW-0472">Membrane</keyword>
<dbReference type="CDD" id="cd10326">
    <property type="entry name" value="SLC5sbd_NIS-like"/>
    <property type="match status" value="1"/>
</dbReference>
<evidence type="ECO:0000256" key="11">
    <source>
        <dbReference type="RuleBase" id="RU362091"/>
    </source>
</evidence>
<evidence type="ECO:0000256" key="8">
    <source>
        <dbReference type="ARBA" id="ARBA00023065"/>
    </source>
</evidence>
<evidence type="ECO:0000256" key="2">
    <source>
        <dbReference type="ARBA" id="ARBA00006434"/>
    </source>
</evidence>
<dbReference type="PANTHER" id="PTHR42985:SF47">
    <property type="entry name" value="INTEGRAL MEMBRANE TRANSPORT PROTEIN"/>
    <property type="match status" value="1"/>
</dbReference>
<feature type="transmembrane region" description="Helical" evidence="12">
    <location>
        <begin position="182"/>
        <end position="201"/>
    </location>
</feature>
<keyword evidence="10" id="KW-0739">Sodium transport</keyword>
<proteinExistence type="inferred from homology"/>
<reference evidence="13 14" key="1">
    <citation type="submission" date="2012-05" db="EMBL/GenBank/DDBJ databases">
        <authorList>
            <person name="Weinstock G."/>
            <person name="Sodergren E."/>
            <person name="Lobos E.A."/>
            <person name="Fulton L."/>
            <person name="Fulton R."/>
            <person name="Courtney L."/>
            <person name="Fronick C."/>
            <person name="O'Laughlin M."/>
            <person name="Godfrey J."/>
            <person name="Wilson R.M."/>
            <person name="Miner T."/>
            <person name="Farmer C."/>
            <person name="Delehaunty K."/>
            <person name="Cordes M."/>
            <person name="Minx P."/>
            <person name="Tomlinson C."/>
            <person name="Chen J."/>
            <person name="Wollam A."/>
            <person name="Pepin K.H."/>
            <person name="Bhonagiri V."/>
            <person name="Zhang X."/>
            <person name="Suruliraj S."/>
            <person name="Warren W."/>
            <person name="Mitreva M."/>
            <person name="Mardis E.R."/>
            <person name="Wilson R.K."/>
        </authorList>
    </citation>
    <scope>NUCLEOTIDE SEQUENCE [LARGE SCALE GENOMIC DNA]</scope>
    <source>
        <strain evidence="13 14">F0055</strain>
    </source>
</reference>
<keyword evidence="5 12" id="KW-0812">Transmembrane</keyword>
<dbReference type="Gene3D" id="1.20.1730.10">
    <property type="entry name" value="Sodium/glucose cotransporter"/>
    <property type="match status" value="1"/>
</dbReference>
<evidence type="ECO:0000256" key="7">
    <source>
        <dbReference type="ARBA" id="ARBA00023053"/>
    </source>
</evidence>
<evidence type="ECO:0000256" key="6">
    <source>
        <dbReference type="ARBA" id="ARBA00022989"/>
    </source>
</evidence>
<evidence type="ECO:0000256" key="5">
    <source>
        <dbReference type="ARBA" id="ARBA00022692"/>
    </source>
</evidence>
<evidence type="ECO:0000313" key="13">
    <source>
        <dbReference type="EMBL" id="EKY00994.1"/>
    </source>
</evidence>
<feature type="transmembrane region" description="Helical" evidence="12">
    <location>
        <begin position="372"/>
        <end position="391"/>
    </location>
</feature>
<dbReference type="HOGENOM" id="CLU_018808_11_4_10"/>
<evidence type="ECO:0000256" key="1">
    <source>
        <dbReference type="ARBA" id="ARBA00004651"/>
    </source>
</evidence>
<dbReference type="GO" id="GO:0005886">
    <property type="term" value="C:plasma membrane"/>
    <property type="evidence" value="ECO:0007669"/>
    <property type="project" value="UniProtKB-SubCell"/>
</dbReference>
<feature type="transmembrane region" description="Helical" evidence="12">
    <location>
        <begin position="46"/>
        <end position="67"/>
    </location>
</feature>
<feature type="transmembrane region" description="Helical" evidence="12">
    <location>
        <begin position="273"/>
        <end position="295"/>
    </location>
</feature>
<protein>
    <submittedName>
        <fullName evidence="13">Transporter, SSS family</fullName>
    </submittedName>
</protein>
<dbReference type="Pfam" id="PF00474">
    <property type="entry name" value="SSF"/>
    <property type="match status" value="1"/>
</dbReference>